<comment type="caution">
    <text evidence="4">The sequence shown here is derived from an EMBL/GenBank/DDBJ whole genome shotgun (WGS) entry which is preliminary data.</text>
</comment>
<proteinExistence type="predicted"/>
<dbReference type="EMBL" id="JAMKFB020000019">
    <property type="protein sequence ID" value="KAL0166195.1"/>
    <property type="molecule type" value="Genomic_DNA"/>
</dbReference>
<dbReference type="AlphaFoldDB" id="A0ABD0NY72"/>
<reference evidence="4 5" key="1">
    <citation type="submission" date="2024-05" db="EMBL/GenBank/DDBJ databases">
        <title>Genome sequencing and assembly of Indian major carp, Cirrhinus mrigala (Hamilton, 1822).</title>
        <authorList>
            <person name="Mohindra V."/>
            <person name="Chowdhury L.M."/>
            <person name="Lal K."/>
            <person name="Jena J.K."/>
        </authorList>
    </citation>
    <scope>NUCLEOTIDE SEQUENCE [LARGE SCALE GENOMIC DNA]</scope>
    <source>
        <strain evidence="4">CM1030</strain>
        <tissue evidence="4">Blood</tissue>
    </source>
</reference>
<organism evidence="4 5">
    <name type="scientific">Cirrhinus mrigala</name>
    <name type="common">Mrigala</name>
    <dbReference type="NCBI Taxonomy" id="683832"/>
    <lineage>
        <taxon>Eukaryota</taxon>
        <taxon>Metazoa</taxon>
        <taxon>Chordata</taxon>
        <taxon>Craniata</taxon>
        <taxon>Vertebrata</taxon>
        <taxon>Euteleostomi</taxon>
        <taxon>Actinopterygii</taxon>
        <taxon>Neopterygii</taxon>
        <taxon>Teleostei</taxon>
        <taxon>Ostariophysi</taxon>
        <taxon>Cypriniformes</taxon>
        <taxon>Cyprinidae</taxon>
        <taxon>Labeoninae</taxon>
        <taxon>Labeonini</taxon>
        <taxon>Cirrhinus</taxon>
    </lineage>
</organism>
<name>A0ABD0NY72_CIRMR</name>
<protein>
    <recommendedName>
        <fullName evidence="6">Spondin-like TSP1 domain-containing protein</fullName>
    </recommendedName>
</protein>
<dbReference type="InterPro" id="IPR036383">
    <property type="entry name" value="TSP1_rpt_sf"/>
</dbReference>
<evidence type="ECO:0008006" key="6">
    <source>
        <dbReference type="Google" id="ProtNLM"/>
    </source>
</evidence>
<dbReference type="Pfam" id="PF00090">
    <property type="entry name" value="TSP_1"/>
    <property type="match status" value="1"/>
</dbReference>
<evidence type="ECO:0000256" key="2">
    <source>
        <dbReference type="ARBA" id="ARBA00023157"/>
    </source>
</evidence>
<dbReference type="PROSITE" id="PS50092">
    <property type="entry name" value="TSP1"/>
    <property type="match status" value="1"/>
</dbReference>
<dbReference type="SUPFAM" id="SSF82895">
    <property type="entry name" value="TSP-1 type 1 repeat"/>
    <property type="match status" value="1"/>
</dbReference>
<dbReference type="Proteomes" id="UP001529510">
    <property type="component" value="Unassembled WGS sequence"/>
</dbReference>
<dbReference type="Gene3D" id="2.20.100.10">
    <property type="entry name" value="Thrombospondin type-1 (TSP1) repeat"/>
    <property type="match status" value="1"/>
</dbReference>
<keyword evidence="5" id="KW-1185">Reference proteome</keyword>
<feature type="non-terminal residue" evidence="4">
    <location>
        <position position="1"/>
    </location>
</feature>
<keyword evidence="1" id="KW-0732">Signal</keyword>
<dbReference type="FunFam" id="2.20.100.10:FF:000019">
    <property type="entry name" value="Thrombospondin type 1 domain containing 7A"/>
    <property type="match status" value="1"/>
</dbReference>
<evidence type="ECO:0000256" key="1">
    <source>
        <dbReference type="ARBA" id="ARBA00022729"/>
    </source>
</evidence>
<keyword evidence="3" id="KW-0325">Glycoprotein</keyword>
<gene>
    <name evidence="4" type="ORF">M9458_038039</name>
</gene>
<keyword evidence="2" id="KW-1015">Disulfide bond</keyword>
<dbReference type="InterPro" id="IPR000884">
    <property type="entry name" value="TSP1_rpt"/>
</dbReference>
<evidence type="ECO:0000313" key="4">
    <source>
        <dbReference type="EMBL" id="KAL0166195.1"/>
    </source>
</evidence>
<evidence type="ECO:0000313" key="5">
    <source>
        <dbReference type="Proteomes" id="UP001529510"/>
    </source>
</evidence>
<sequence>QCNQQTLPVTYQACVIPKDCEVSEWSDWSACSKECYDLNGRKGQRTRTRQVKHVLSWKRVNHVLLKEKESHHV</sequence>
<accession>A0ABD0NY72</accession>
<evidence type="ECO:0000256" key="3">
    <source>
        <dbReference type="ARBA" id="ARBA00023180"/>
    </source>
</evidence>